<dbReference type="RefSeq" id="WP_181549620.1">
    <property type="nucleotide sequence ID" value="NZ_JACDUS010000001.1"/>
</dbReference>
<gene>
    <name evidence="2" type="ORF">HNR65_000243</name>
</gene>
<evidence type="ECO:0000256" key="1">
    <source>
        <dbReference type="SAM" id="Phobius"/>
    </source>
</evidence>
<dbReference type="Proteomes" id="UP000525298">
    <property type="component" value="Unassembled WGS sequence"/>
</dbReference>
<dbReference type="AlphaFoldDB" id="A0A7W0HJB8"/>
<accession>A0A7W0HJB8</accession>
<comment type="caution">
    <text evidence="2">The sequence shown here is derived from an EMBL/GenBank/DDBJ whole genome shotgun (WGS) entry which is preliminary data.</text>
</comment>
<evidence type="ECO:0000313" key="3">
    <source>
        <dbReference type="Proteomes" id="UP000525298"/>
    </source>
</evidence>
<name>A0A7W0HJB8_9BACT</name>
<keyword evidence="1" id="KW-0472">Membrane</keyword>
<dbReference type="EMBL" id="JACDUS010000001">
    <property type="protein sequence ID" value="MBA2879936.1"/>
    <property type="molecule type" value="Genomic_DNA"/>
</dbReference>
<keyword evidence="1" id="KW-1133">Transmembrane helix</keyword>
<organism evidence="2 3">
    <name type="scientific">Desulfosalsimonas propionicica</name>
    <dbReference type="NCBI Taxonomy" id="332175"/>
    <lineage>
        <taxon>Bacteria</taxon>
        <taxon>Pseudomonadati</taxon>
        <taxon>Thermodesulfobacteriota</taxon>
        <taxon>Desulfobacteria</taxon>
        <taxon>Desulfobacterales</taxon>
        <taxon>Desulfosalsimonadaceae</taxon>
        <taxon>Desulfosalsimonas</taxon>
    </lineage>
</organism>
<keyword evidence="1" id="KW-0812">Transmembrane</keyword>
<feature type="transmembrane region" description="Helical" evidence="1">
    <location>
        <begin position="55"/>
        <end position="76"/>
    </location>
</feature>
<proteinExistence type="predicted"/>
<reference evidence="2 3" key="1">
    <citation type="submission" date="2020-07" db="EMBL/GenBank/DDBJ databases">
        <title>Genomic Encyclopedia of Type Strains, Phase IV (KMG-IV): sequencing the most valuable type-strain genomes for metagenomic binning, comparative biology and taxonomic classification.</title>
        <authorList>
            <person name="Goeker M."/>
        </authorList>
    </citation>
    <scope>NUCLEOTIDE SEQUENCE [LARGE SCALE GENOMIC DNA]</scope>
    <source>
        <strain evidence="2 3">DSM 17721</strain>
    </source>
</reference>
<evidence type="ECO:0000313" key="2">
    <source>
        <dbReference type="EMBL" id="MBA2879936.1"/>
    </source>
</evidence>
<protein>
    <submittedName>
        <fullName evidence="2">Uncharacterized protein</fullName>
    </submittedName>
</protein>
<feature type="transmembrane region" description="Helical" evidence="1">
    <location>
        <begin position="21"/>
        <end position="43"/>
    </location>
</feature>
<keyword evidence="3" id="KW-1185">Reference proteome</keyword>
<sequence>MQSNQNPLFRKNPVPWYRSRVFCLAAATIFLLLTLMGLLGIAVARSQPDFHSYAWVPALLSAAAGLLCVFMSVRAWQGGAAGKAREPRRDSSLK</sequence>